<dbReference type="SUPFAM" id="SSF88723">
    <property type="entry name" value="PIN domain-like"/>
    <property type="match status" value="1"/>
</dbReference>
<dbReference type="Pfam" id="PF22619">
    <property type="entry name" value="DNA_polI_exo1"/>
    <property type="match status" value="1"/>
</dbReference>
<dbReference type="GO" id="GO:0003677">
    <property type="term" value="F:DNA binding"/>
    <property type="evidence" value="ECO:0007669"/>
    <property type="project" value="UniProtKB-KW"/>
</dbReference>
<dbReference type="Proteomes" id="UP000823634">
    <property type="component" value="Unassembled WGS sequence"/>
</dbReference>
<dbReference type="FunFam" id="1.10.150.20:FF:000002">
    <property type="entry name" value="DNA polymerase I"/>
    <property type="match status" value="1"/>
</dbReference>
<dbReference type="CDD" id="cd09859">
    <property type="entry name" value="PIN_53EXO"/>
    <property type="match status" value="1"/>
</dbReference>
<dbReference type="InterPro" id="IPR012337">
    <property type="entry name" value="RNaseH-like_sf"/>
</dbReference>
<dbReference type="Gene3D" id="1.10.150.20">
    <property type="entry name" value="5' to 3' exonuclease, C-terminal subdomain"/>
    <property type="match status" value="2"/>
</dbReference>
<dbReference type="InterPro" id="IPR002421">
    <property type="entry name" value="5-3_exonuclease"/>
</dbReference>
<name>A0A9D9DG38_9FIRM</name>
<evidence type="ECO:0000256" key="1">
    <source>
        <dbReference type="ARBA" id="ARBA00007705"/>
    </source>
</evidence>
<sequence>MNKLLIIDGNSLLFRAFYATYSGDPSAIMRAPDGTPTNAIFALSNMMVKILGTLQEGDGIFVGFDSDSETFRRKEFESYKANRKPAPPELIPQFALSRELLDCLGIPHYEESGIEADDICGSLAKQAEEKLGCQIEVYTSDKDYLQLIDNKIAINLLKTGLSSMERMDEAKMKEQWGFAPRQIIDYKGLCGDSSDNLPGIRGIGDVTAKKLIAEYGDFPSIVKAAEEGRIKGKMGEKIAIGKADGEESYRLAHILLDRHLPFEMESLVYKGYDRAEVEAFSAKCGLRQLLGKLPHRFERSPAILGLFDDGKIDLKSPFSLYLDYDDPLYPTLPPKGIAIAQGGKSHYYPVEEAGKLKEPLEDASLEKICCHHKQAINGLRRIGIELRGVSYDSLLSAYLLDSDSAATPEAALLSLGAVIAPERRALSIAEGTLLTKEKALEELRKNGAERLLNDVELPLSRVLADIEEEGIACDENSLLQAGEAFKEKLKEEKQAIDELAGTELNPLSPKQVAEVLFDDLGLPETKKRSTSVGALEEIKDAHPLIPHILEYRKYAKLLGTYVEGLLPHIKEGKIHTTLNQTLTSTGRLSSSSPNLQNIASRDEEGSLIKKAFAYPDGRKILSIDYSQIELRILAALSGSKAYKAAFEGDDDVHSDTARRIFKLGQGEAVPKDLRRRAKAVNFAIIYGTTAFGLATQIGCTPKQASELISEFYRHYPEIDSYLHSVIEKAERDGFVSTLLGRRRYLNDVNSSNYATRETAKRAALNAPVQGSAADLIKVAMIKVGEYLKEHNCKTKMVLQIHDELLFALDKEEEATLPSILKSIMENALPLPVKLKAEIGIGNNYDEAK</sequence>
<evidence type="ECO:0000256" key="2">
    <source>
        <dbReference type="ARBA" id="ARBA00012417"/>
    </source>
</evidence>
<dbReference type="PRINTS" id="PR00868">
    <property type="entry name" value="DNAPOLI"/>
</dbReference>
<protein>
    <recommendedName>
        <fullName evidence="2">DNA-directed DNA polymerase</fullName>
        <ecNumber evidence="2">2.7.7.7</ecNumber>
    </recommendedName>
</protein>
<dbReference type="InterPro" id="IPR054690">
    <property type="entry name" value="DNA_polI_exonuclease"/>
</dbReference>
<evidence type="ECO:0000256" key="9">
    <source>
        <dbReference type="ARBA" id="ARBA00023204"/>
    </source>
</evidence>
<keyword evidence="6" id="KW-0227">DNA damage</keyword>
<dbReference type="Gene3D" id="3.30.70.370">
    <property type="match status" value="1"/>
</dbReference>
<evidence type="ECO:0000313" key="13">
    <source>
        <dbReference type="EMBL" id="MBO8425938.1"/>
    </source>
</evidence>
<feature type="domain" description="DNA-directed DNA polymerase family A palm" evidence="12">
    <location>
        <begin position="605"/>
        <end position="812"/>
    </location>
</feature>
<dbReference type="GO" id="GO:0003887">
    <property type="term" value="F:DNA-directed DNA polymerase activity"/>
    <property type="evidence" value="ECO:0007669"/>
    <property type="project" value="UniProtKB-KW"/>
</dbReference>
<dbReference type="GO" id="GO:0006302">
    <property type="term" value="P:double-strand break repair"/>
    <property type="evidence" value="ECO:0007669"/>
    <property type="project" value="TreeGrafter"/>
</dbReference>
<keyword evidence="8" id="KW-0238">DNA-binding</keyword>
<dbReference type="Pfam" id="PF00476">
    <property type="entry name" value="DNA_pol_A"/>
    <property type="match status" value="1"/>
</dbReference>
<evidence type="ECO:0000256" key="4">
    <source>
        <dbReference type="ARBA" id="ARBA00022695"/>
    </source>
</evidence>
<comment type="similarity">
    <text evidence="1">Belongs to the DNA polymerase type-A family.</text>
</comment>
<dbReference type="SMART" id="SM00475">
    <property type="entry name" value="53EXOc"/>
    <property type="match status" value="1"/>
</dbReference>
<dbReference type="InterPro" id="IPR002298">
    <property type="entry name" value="DNA_polymerase_A"/>
</dbReference>
<proteinExistence type="inferred from homology"/>
<dbReference type="PANTHER" id="PTHR10133:SF27">
    <property type="entry name" value="DNA POLYMERASE NU"/>
    <property type="match status" value="1"/>
</dbReference>
<dbReference type="InterPro" id="IPR029060">
    <property type="entry name" value="PIN-like_dom_sf"/>
</dbReference>
<dbReference type="GO" id="GO:0008409">
    <property type="term" value="F:5'-3' exonuclease activity"/>
    <property type="evidence" value="ECO:0007669"/>
    <property type="project" value="InterPro"/>
</dbReference>
<keyword evidence="3 13" id="KW-0808">Transferase</keyword>
<dbReference type="Gene3D" id="3.40.50.1010">
    <property type="entry name" value="5'-nuclease"/>
    <property type="match status" value="1"/>
</dbReference>
<dbReference type="InterPro" id="IPR036397">
    <property type="entry name" value="RNaseH_sf"/>
</dbReference>
<dbReference type="FunFam" id="1.10.150.20:FF:000003">
    <property type="entry name" value="DNA polymerase I"/>
    <property type="match status" value="1"/>
</dbReference>
<dbReference type="SMART" id="SM00279">
    <property type="entry name" value="HhH2"/>
    <property type="match status" value="1"/>
</dbReference>
<comment type="caution">
    <text evidence="13">The sequence shown here is derived from an EMBL/GenBank/DDBJ whole genome shotgun (WGS) entry which is preliminary data.</text>
</comment>
<dbReference type="EC" id="2.7.7.7" evidence="2"/>
<dbReference type="GO" id="GO:0006261">
    <property type="term" value="P:DNA-templated DNA replication"/>
    <property type="evidence" value="ECO:0007669"/>
    <property type="project" value="InterPro"/>
</dbReference>
<dbReference type="InterPro" id="IPR020045">
    <property type="entry name" value="DNA_polI_H3TH"/>
</dbReference>
<dbReference type="AlphaFoldDB" id="A0A9D9DG38"/>
<evidence type="ECO:0000259" key="11">
    <source>
        <dbReference type="SMART" id="SM00475"/>
    </source>
</evidence>
<organism evidence="13 14">
    <name type="scientific">Candidatus Alloenteromonas pullistercoris</name>
    <dbReference type="NCBI Taxonomy" id="2840785"/>
    <lineage>
        <taxon>Bacteria</taxon>
        <taxon>Bacillati</taxon>
        <taxon>Bacillota</taxon>
        <taxon>Bacillota incertae sedis</taxon>
        <taxon>Candidatus Alloenteromonas</taxon>
    </lineage>
</organism>
<dbReference type="InterPro" id="IPR008918">
    <property type="entry name" value="HhH2"/>
</dbReference>
<dbReference type="EMBL" id="JADINA010000010">
    <property type="protein sequence ID" value="MBO8425938.1"/>
    <property type="molecule type" value="Genomic_DNA"/>
</dbReference>
<reference evidence="13" key="2">
    <citation type="journal article" date="2021" name="PeerJ">
        <title>Extensive microbial diversity within the chicken gut microbiome revealed by metagenomics and culture.</title>
        <authorList>
            <person name="Gilroy R."/>
            <person name="Ravi A."/>
            <person name="Getino M."/>
            <person name="Pursley I."/>
            <person name="Horton D.L."/>
            <person name="Alikhan N.F."/>
            <person name="Baker D."/>
            <person name="Gharbi K."/>
            <person name="Hall N."/>
            <person name="Watson M."/>
            <person name="Adriaenssens E.M."/>
            <person name="Foster-Nyarko E."/>
            <person name="Jarju S."/>
            <person name="Secka A."/>
            <person name="Antonio M."/>
            <person name="Oren A."/>
            <person name="Chaudhuri R.R."/>
            <person name="La Ragione R."/>
            <person name="Hildebrand F."/>
            <person name="Pallen M.J."/>
        </authorList>
    </citation>
    <scope>NUCLEOTIDE SEQUENCE</scope>
    <source>
        <strain evidence="13">17113</strain>
    </source>
</reference>
<dbReference type="SUPFAM" id="SSF53098">
    <property type="entry name" value="Ribonuclease H-like"/>
    <property type="match status" value="1"/>
</dbReference>
<evidence type="ECO:0000256" key="8">
    <source>
        <dbReference type="ARBA" id="ARBA00023125"/>
    </source>
</evidence>
<dbReference type="CDD" id="cd08637">
    <property type="entry name" value="DNA_pol_A_pol_I_C"/>
    <property type="match status" value="1"/>
</dbReference>
<dbReference type="PANTHER" id="PTHR10133">
    <property type="entry name" value="DNA POLYMERASE I"/>
    <property type="match status" value="1"/>
</dbReference>
<dbReference type="SMART" id="SM00482">
    <property type="entry name" value="POLAc"/>
    <property type="match status" value="1"/>
</dbReference>
<comment type="catalytic activity">
    <reaction evidence="10">
        <text>DNA(n) + a 2'-deoxyribonucleoside 5'-triphosphate = DNA(n+1) + diphosphate</text>
        <dbReference type="Rhea" id="RHEA:22508"/>
        <dbReference type="Rhea" id="RHEA-COMP:17339"/>
        <dbReference type="Rhea" id="RHEA-COMP:17340"/>
        <dbReference type="ChEBI" id="CHEBI:33019"/>
        <dbReference type="ChEBI" id="CHEBI:61560"/>
        <dbReference type="ChEBI" id="CHEBI:173112"/>
        <dbReference type="EC" id="2.7.7.7"/>
    </reaction>
</comment>
<dbReference type="Gene3D" id="3.30.420.10">
    <property type="entry name" value="Ribonuclease H-like superfamily/Ribonuclease H"/>
    <property type="match status" value="1"/>
</dbReference>
<keyword evidence="5" id="KW-0235">DNA replication</keyword>
<keyword evidence="4 13" id="KW-0548">Nucleotidyltransferase</keyword>
<gene>
    <name evidence="13" type="primary">polA</name>
    <name evidence="13" type="ORF">IAC61_01275</name>
</gene>
<evidence type="ECO:0000256" key="6">
    <source>
        <dbReference type="ARBA" id="ARBA00022763"/>
    </source>
</evidence>
<dbReference type="SUPFAM" id="SSF56672">
    <property type="entry name" value="DNA/RNA polymerases"/>
    <property type="match status" value="1"/>
</dbReference>
<dbReference type="SUPFAM" id="SSF47807">
    <property type="entry name" value="5' to 3' exonuclease, C-terminal subdomain"/>
    <property type="match status" value="1"/>
</dbReference>
<dbReference type="InterPro" id="IPR036279">
    <property type="entry name" value="5-3_exonuclease_C_sf"/>
</dbReference>
<reference evidence="13" key="1">
    <citation type="submission" date="2020-10" db="EMBL/GenBank/DDBJ databases">
        <authorList>
            <person name="Gilroy R."/>
        </authorList>
    </citation>
    <scope>NUCLEOTIDE SEQUENCE</scope>
    <source>
        <strain evidence="13">17113</strain>
    </source>
</reference>
<accession>A0A9D9DG38</accession>
<dbReference type="NCBIfam" id="NF004397">
    <property type="entry name" value="PRK05755.1"/>
    <property type="match status" value="1"/>
</dbReference>
<dbReference type="Pfam" id="PF02739">
    <property type="entry name" value="5_3_exonuc_N"/>
    <property type="match status" value="1"/>
</dbReference>
<dbReference type="InterPro" id="IPR001098">
    <property type="entry name" value="DNA-dir_DNA_pol_A_palm_dom"/>
</dbReference>
<evidence type="ECO:0000256" key="10">
    <source>
        <dbReference type="ARBA" id="ARBA00049244"/>
    </source>
</evidence>
<dbReference type="InterPro" id="IPR043502">
    <property type="entry name" value="DNA/RNA_pol_sf"/>
</dbReference>
<evidence type="ECO:0000256" key="7">
    <source>
        <dbReference type="ARBA" id="ARBA00022932"/>
    </source>
</evidence>
<keyword evidence="9" id="KW-0234">DNA repair</keyword>
<evidence type="ECO:0000259" key="12">
    <source>
        <dbReference type="SMART" id="SM00482"/>
    </source>
</evidence>
<dbReference type="CDD" id="cd09898">
    <property type="entry name" value="H3TH_53EXO"/>
    <property type="match status" value="1"/>
</dbReference>
<keyword evidence="7" id="KW-0239">DNA-directed DNA polymerase</keyword>
<feature type="domain" description="5'-3' exonuclease" evidence="11">
    <location>
        <begin position="2"/>
        <end position="270"/>
    </location>
</feature>
<evidence type="ECO:0000256" key="5">
    <source>
        <dbReference type="ARBA" id="ARBA00022705"/>
    </source>
</evidence>
<evidence type="ECO:0000313" key="14">
    <source>
        <dbReference type="Proteomes" id="UP000823634"/>
    </source>
</evidence>
<dbReference type="Gene3D" id="1.20.1060.10">
    <property type="entry name" value="Taq DNA Polymerase, Chain T, domain 4"/>
    <property type="match status" value="1"/>
</dbReference>
<dbReference type="InterPro" id="IPR020046">
    <property type="entry name" value="5-3_exonucl_a-hlix_arch_N"/>
</dbReference>
<dbReference type="CDD" id="cd06140">
    <property type="entry name" value="DNA_polA_I_Bacillus_like_exo"/>
    <property type="match status" value="1"/>
</dbReference>
<evidence type="ECO:0000256" key="3">
    <source>
        <dbReference type="ARBA" id="ARBA00022679"/>
    </source>
</evidence>
<dbReference type="Pfam" id="PF01367">
    <property type="entry name" value="5_3_exonuc"/>
    <property type="match status" value="1"/>
</dbReference>